<protein>
    <submittedName>
        <fullName evidence="3">Uncharacterized protein</fullName>
    </submittedName>
</protein>
<evidence type="ECO:0000256" key="2">
    <source>
        <dbReference type="SAM" id="Phobius"/>
    </source>
</evidence>
<sequence>MSILQEMEKRFNNNNIFAKSTIEFKQSLADVVNDNPQLPPPARVPTQNPTAFTINDRKKLMCSLILASWGVCVVLNMSVLKKMEKRFNNNNMFAKSTIEFKQNLADVHRNLQHVFNGNPAPPPIPQQINNNRKKR</sequence>
<accession>A0A818FPN4</accession>
<evidence type="ECO:0000313" key="4">
    <source>
        <dbReference type="Proteomes" id="UP000663881"/>
    </source>
</evidence>
<feature type="transmembrane region" description="Helical" evidence="2">
    <location>
        <begin position="60"/>
        <end position="80"/>
    </location>
</feature>
<keyword evidence="2" id="KW-1133">Transmembrane helix</keyword>
<feature type="compositionally biased region" description="Low complexity" evidence="1">
    <location>
        <begin position="126"/>
        <end position="135"/>
    </location>
</feature>
<gene>
    <name evidence="3" type="ORF">OKA104_LOCUS159</name>
</gene>
<reference evidence="3" key="1">
    <citation type="submission" date="2021-02" db="EMBL/GenBank/DDBJ databases">
        <authorList>
            <person name="Nowell W R."/>
        </authorList>
    </citation>
    <scope>NUCLEOTIDE SEQUENCE</scope>
</reference>
<evidence type="ECO:0000313" key="3">
    <source>
        <dbReference type="EMBL" id="CAF3478296.1"/>
    </source>
</evidence>
<feature type="region of interest" description="Disordered" evidence="1">
    <location>
        <begin position="115"/>
        <end position="135"/>
    </location>
</feature>
<keyword evidence="2" id="KW-0812">Transmembrane</keyword>
<proteinExistence type="predicted"/>
<dbReference type="AlphaFoldDB" id="A0A818FPN4"/>
<name>A0A818FPN4_9BILA</name>
<dbReference type="Proteomes" id="UP000663881">
    <property type="component" value="Unassembled WGS sequence"/>
</dbReference>
<organism evidence="3 4">
    <name type="scientific">Adineta steineri</name>
    <dbReference type="NCBI Taxonomy" id="433720"/>
    <lineage>
        <taxon>Eukaryota</taxon>
        <taxon>Metazoa</taxon>
        <taxon>Spiralia</taxon>
        <taxon>Gnathifera</taxon>
        <taxon>Rotifera</taxon>
        <taxon>Eurotatoria</taxon>
        <taxon>Bdelloidea</taxon>
        <taxon>Adinetida</taxon>
        <taxon>Adinetidae</taxon>
        <taxon>Adineta</taxon>
    </lineage>
</organism>
<dbReference type="EMBL" id="CAJOAY010000003">
    <property type="protein sequence ID" value="CAF3478296.1"/>
    <property type="molecule type" value="Genomic_DNA"/>
</dbReference>
<keyword evidence="2" id="KW-0472">Membrane</keyword>
<comment type="caution">
    <text evidence="3">The sequence shown here is derived from an EMBL/GenBank/DDBJ whole genome shotgun (WGS) entry which is preliminary data.</text>
</comment>
<evidence type="ECO:0000256" key="1">
    <source>
        <dbReference type="SAM" id="MobiDB-lite"/>
    </source>
</evidence>